<evidence type="ECO:0000256" key="2">
    <source>
        <dbReference type="ARBA" id="ARBA00022679"/>
    </source>
</evidence>
<reference evidence="6" key="1">
    <citation type="submission" date="2022-08" db="EMBL/GenBank/DDBJ databases">
        <authorList>
            <person name="Gutierrez-Valencia J."/>
        </authorList>
    </citation>
    <scope>NUCLEOTIDE SEQUENCE</scope>
</reference>
<dbReference type="Gene3D" id="1.10.510.10">
    <property type="entry name" value="Transferase(Phosphotransferase) domain 1"/>
    <property type="match status" value="1"/>
</dbReference>
<keyword evidence="2" id="KW-0808">Transferase</keyword>
<sequence length="106" mass="12183">MESSNSLAYYSGLSFSISMLIHSRHTDKYVRRGRLDWPDNATSRDSIKAVMKLPRLQNLVMQHVDHSAGDIIDLLQGLLRYDPSARLTAHEALGHPFFSRDPYRRL</sequence>
<dbReference type="PANTHER" id="PTHR45646:SF14">
    <property type="entry name" value="SERINE_THREONINE-PROTEIN KINASE AFC2-LIKE ISOFORM X1"/>
    <property type="match status" value="1"/>
</dbReference>
<dbReference type="PANTHER" id="PTHR45646">
    <property type="entry name" value="SERINE/THREONINE-PROTEIN KINASE DOA-RELATED"/>
    <property type="match status" value="1"/>
</dbReference>
<protein>
    <submittedName>
        <fullName evidence="6">Uncharacterized protein</fullName>
    </submittedName>
</protein>
<keyword evidence="7" id="KW-1185">Reference proteome</keyword>
<keyword evidence="3" id="KW-0547">Nucleotide-binding</keyword>
<dbReference type="GO" id="GO:0005634">
    <property type="term" value="C:nucleus"/>
    <property type="evidence" value="ECO:0007669"/>
    <property type="project" value="TreeGrafter"/>
</dbReference>
<name>A0AAV0NZR1_9ROSI</name>
<dbReference type="SUPFAM" id="SSF56112">
    <property type="entry name" value="Protein kinase-like (PK-like)"/>
    <property type="match status" value="1"/>
</dbReference>
<accession>A0AAV0NZR1</accession>
<gene>
    <name evidence="6" type="ORF">LITE_LOCUS35895</name>
</gene>
<proteinExistence type="predicted"/>
<evidence type="ECO:0000256" key="4">
    <source>
        <dbReference type="ARBA" id="ARBA00022777"/>
    </source>
</evidence>
<organism evidence="6 7">
    <name type="scientific">Linum tenue</name>
    <dbReference type="NCBI Taxonomy" id="586396"/>
    <lineage>
        <taxon>Eukaryota</taxon>
        <taxon>Viridiplantae</taxon>
        <taxon>Streptophyta</taxon>
        <taxon>Embryophyta</taxon>
        <taxon>Tracheophyta</taxon>
        <taxon>Spermatophyta</taxon>
        <taxon>Magnoliopsida</taxon>
        <taxon>eudicotyledons</taxon>
        <taxon>Gunneridae</taxon>
        <taxon>Pentapetalae</taxon>
        <taxon>rosids</taxon>
        <taxon>fabids</taxon>
        <taxon>Malpighiales</taxon>
        <taxon>Linaceae</taxon>
        <taxon>Linum</taxon>
    </lineage>
</organism>
<dbReference type="Proteomes" id="UP001154282">
    <property type="component" value="Unassembled WGS sequence"/>
</dbReference>
<dbReference type="InterPro" id="IPR051175">
    <property type="entry name" value="CLK_kinases"/>
</dbReference>
<evidence type="ECO:0000256" key="1">
    <source>
        <dbReference type="ARBA" id="ARBA00022527"/>
    </source>
</evidence>
<comment type="caution">
    <text evidence="6">The sequence shown here is derived from an EMBL/GenBank/DDBJ whole genome shotgun (WGS) entry which is preliminary data.</text>
</comment>
<evidence type="ECO:0000313" key="7">
    <source>
        <dbReference type="Proteomes" id="UP001154282"/>
    </source>
</evidence>
<evidence type="ECO:0000256" key="3">
    <source>
        <dbReference type="ARBA" id="ARBA00022741"/>
    </source>
</evidence>
<dbReference type="InterPro" id="IPR011009">
    <property type="entry name" value="Kinase-like_dom_sf"/>
</dbReference>
<keyword evidence="1" id="KW-0723">Serine/threonine-protein kinase</keyword>
<evidence type="ECO:0000313" key="6">
    <source>
        <dbReference type="EMBL" id="CAI0463789.1"/>
    </source>
</evidence>
<evidence type="ECO:0000256" key="5">
    <source>
        <dbReference type="ARBA" id="ARBA00022840"/>
    </source>
</evidence>
<dbReference type="EMBL" id="CAMGYJ010000008">
    <property type="protein sequence ID" value="CAI0463789.1"/>
    <property type="molecule type" value="Genomic_DNA"/>
</dbReference>
<dbReference type="AlphaFoldDB" id="A0AAV0NZR1"/>
<keyword evidence="4" id="KW-0418">Kinase</keyword>
<keyword evidence="5" id="KW-0067">ATP-binding</keyword>
<dbReference type="GO" id="GO:0005524">
    <property type="term" value="F:ATP binding"/>
    <property type="evidence" value="ECO:0007669"/>
    <property type="project" value="UniProtKB-KW"/>
</dbReference>
<dbReference type="GO" id="GO:0004674">
    <property type="term" value="F:protein serine/threonine kinase activity"/>
    <property type="evidence" value="ECO:0007669"/>
    <property type="project" value="UniProtKB-KW"/>
</dbReference>